<name>A0ABW5DW42_9PROT</name>
<proteinExistence type="predicted"/>
<evidence type="ECO:0000313" key="3">
    <source>
        <dbReference type="Proteomes" id="UP001597295"/>
    </source>
</evidence>
<keyword evidence="1" id="KW-0812">Transmembrane</keyword>
<keyword evidence="3" id="KW-1185">Reference proteome</keyword>
<reference evidence="3" key="1">
    <citation type="journal article" date="2019" name="Int. J. Syst. Evol. Microbiol.">
        <title>The Global Catalogue of Microorganisms (GCM) 10K type strain sequencing project: providing services to taxonomists for standard genome sequencing and annotation.</title>
        <authorList>
            <consortium name="The Broad Institute Genomics Platform"/>
            <consortium name="The Broad Institute Genome Sequencing Center for Infectious Disease"/>
            <person name="Wu L."/>
            <person name="Ma J."/>
        </authorList>
    </citation>
    <scope>NUCLEOTIDE SEQUENCE [LARGE SCALE GENOMIC DNA]</scope>
    <source>
        <strain evidence="3">CGMCC 1.19062</strain>
    </source>
</reference>
<feature type="transmembrane region" description="Helical" evidence="1">
    <location>
        <begin position="121"/>
        <end position="143"/>
    </location>
</feature>
<comment type="caution">
    <text evidence="2">The sequence shown here is derived from an EMBL/GenBank/DDBJ whole genome shotgun (WGS) entry which is preliminary data.</text>
</comment>
<protein>
    <recommendedName>
        <fullName evidence="4">DUF805 domain-containing protein</fullName>
    </recommendedName>
</protein>
<feature type="transmembrane region" description="Helical" evidence="1">
    <location>
        <begin position="97"/>
        <end position="115"/>
    </location>
</feature>
<organism evidence="2 3">
    <name type="scientific">Lacibacterium aquatile</name>
    <dbReference type="NCBI Taxonomy" id="1168082"/>
    <lineage>
        <taxon>Bacteria</taxon>
        <taxon>Pseudomonadati</taxon>
        <taxon>Pseudomonadota</taxon>
        <taxon>Alphaproteobacteria</taxon>
        <taxon>Rhodospirillales</taxon>
        <taxon>Rhodospirillaceae</taxon>
    </lineage>
</organism>
<dbReference type="RefSeq" id="WP_379876480.1">
    <property type="nucleotide sequence ID" value="NZ_JBHUIP010000011.1"/>
</dbReference>
<evidence type="ECO:0000313" key="2">
    <source>
        <dbReference type="EMBL" id="MFD2263470.1"/>
    </source>
</evidence>
<keyword evidence="1" id="KW-0472">Membrane</keyword>
<keyword evidence="1" id="KW-1133">Transmembrane helix</keyword>
<sequence length="166" mass="17833">MATIYKIDGTIESHGPGRTGDDGSNYTFVSINGLSRSHHLKQTFVASEVEAVFRPGAAGTFFIAKAGGRHFIYAAIIDGREHDGRDTAREGILKGRLFFHIPLAFGVFMFLWGITSGYGQGIVIGGGLGLFFGIPGLFISLLFERRIPSFPTGSLGDLTAQARPLP</sequence>
<accession>A0ABW5DW42</accession>
<gene>
    <name evidence="2" type="ORF">ACFSM5_11270</name>
</gene>
<dbReference type="Proteomes" id="UP001597295">
    <property type="component" value="Unassembled WGS sequence"/>
</dbReference>
<evidence type="ECO:0008006" key="4">
    <source>
        <dbReference type="Google" id="ProtNLM"/>
    </source>
</evidence>
<evidence type="ECO:0000256" key="1">
    <source>
        <dbReference type="SAM" id="Phobius"/>
    </source>
</evidence>
<dbReference type="EMBL" id="JBHUIP010000011">
    <property type="protein sequence ID" value="MFD2263470.1"/>
    <property type="molecule type" value="Genomic_DNA"/>
</dbReference>